<keyword evidence="4" id="KW-0121">Carboxypeptidase</keyword>
<dbReference type="RefSeq" id="WP_090658116.1">
    <property type="nucleotide sequence ID" value="NZ_FOXQ01000005.1"/>
</dbReference>
<reference evidence="18 19" key="1">
    <citation type="submission" date="2016-10" db="EMBL/GenBank/DDBJ databases">
        <authorList>
            <person name="de Groot N.N."/>
        </authorList>
    </citation>
    <scope>NUCLEOTIDE SEQUENCE [LARGE SCALE GENOMIC DNA]</scope>
    <source>
        <strain evidence="18 19">DSM 28286</strain>
    </source>
</reference>
<keyword evidence="16" id="KW-0732">Signal</keyword>
<dbReference type="GO" id="GO:0046872">
    <property type="term" value="F:metal ion binding"/>
    <property type="evidence" value="ECO:0007669"/>
    <property type="project" value="UniProtKB-UniRule"/>
</dbReference>
<protein>
    <recommendedName>
        <fullName evidence="13">Dipeptidyl carboxypeptidase</fullName>
        <ecNumber evidence="12">3.4.15.5</ecNumber>
    </recommendedName>
    <alternativeName>
        <fullName evidence="14">Peptidyl-dipeptidase Dcp</fullName>
    </alternativeName>
</protein>
<gene>
    <name evidence="18" type="ORF">SAMN05444277_105245</name>
</gene>
<evidence type="ECO:0000256" key="12">
    <source>
        <dbReference type="ARBA" id="ARBA00066668"/>
    </source>
</evidence>
<dbReference type="OrthoDB" id="9773538at2"/>
<dbReference type="CDD" id="cd06456">
    <property type="entry name" value="M3A_DCP"/>
    <property type="match status" value="1"/>
</dbReference>
<dbReference type="NCBIfam" id="NF007624">
    <property type="entry name" value="PRK10280.1"/>
    <property type="match status" value="1"/>
</dbReference>
<dbReference type="STRING" id="1465490.SAMN05444277_105245"/>
<dbReference type="InterPro" id="IPR045090">
    <property type="entry name" value="Pept_M3A_M3B"/>
</dbReference>
<feature type="domain" description="Peptidase M3A/M3B catalytic" evidence="17">
    <location>
        <begin position="261"/>
        <end position="709"/>
    </location>
</feature>
<evidence type="ECO:0000256" key="6">
    <source>
        <dbReference type="ARBA" id="ARBA00022723"/>
    </source>
</evidence>
<dbReference type="FunFam" id="3.40.390.10:FF:000009">
    <property type="entry name" value="Oligopeptidase A"/>
    <property type="match status" value="1"/>
</dbReference>
<dbReference type="Proteomes" id="UP000199031">
    <property type="component" value="Unassembled WGS sequence"/>
</dbReference>
<evidence type="ECO:0000256" key="4">
    <source>
        <dbReference type="ARBA" id="ARBA00022645"/>
    </source>
</evidence>
<evidence type="ECO:0000313" key="18">
    <source>
        <dbReference type="EMBL" id="SFQ12140.1"/>
    </source>
</evidence>
<dbReference type="EC" id="3.4.15.5" evidence="12"/>
<dbReference type="Gene3D" id="3.40.390.10">
    <property type="entry name" value="Collagenase (Catalytic Domain)"/>
    <property type="match status" value="1"/>
</dbReference>
<evidence type="ECO:0000256" key="3">
    <source>
        <dbReference type="ARBA" id="ARBA00022490"/>
    </source>
</evidence>
<evidence type="ECO:0000256" key="10">
    <source>
        <dbReference type="ARBA" id="ARBA00052506"/>
    </source>
</evidence>
<dbReference type="SUPFAM" id="SSF55486">
    <property type="entry name" value="Metalloproteases ('zincins'), catalytic domain"/>
    <property type="match status" value="1"/>
</dbReference>
<comment type="cofactor">
    <cofactor evidence="15">
        <name>Zn(2+)</name>
        <dbReference type="ChEBI" id="CHEBI:29105"/>
    </cofactor>
    <text evidence="15">Binds 1 zinc ion.</text>
</comment>
<feature type="signal peptide" evidence="16">
    <location>
        <begin position="1"/>
        <end position="20"/>
    </location>
</feature>
<dbReference type="Pfam" id="PF01432">
    <property type="entry name" value="Peptidase_M3"/>
    <property type="match status" value="1"/>
</dbReference>
<evidence type="ECO:0000256" key="5">
    <source>
        <dbReference type="ARBA" id="ARBA00022670"/>
    </source>
</evidence>
<comment type="subcellular location">
    <subcellularLocation>
        <location evidence="1">Cytoplasm</location>
    </subcellularLocation>
</comment>
<dbReference type="GO" id="GO:0004222">
    <property type="term" value="F:metalloendopeptidase activity"/>
    <property type="evidence" value="ECO:0007669"/>
    <property type="project" value="InterPro"/>
</dbReference>
<feature type="chain" id="PRO_5011533260" description="Dipeptidyl carboxypeptidase" evidence="16">
    <location>
        <begin position="21"/>
        <end position="713"/>
    </location>
</feature>
<evidence type="ECO:0000256" key="16">
    <source>
        <dbReference type="SAM" id="SignalP"/>
    </source>
</evidence>
<accession>A0A1I5VXH8</accession>
<keyword evidence="5 15" id="KW-0645">Protease</keyword>
<keyword evidence="7 15" id="KW-0378">Hydrolase</keyword>
<evidence type="ECO:0000256" key="8">
    <source>
        <dbReference type="ARBA" id="ARBA00022833"/>
    </source>
</evidence>
<comment type="catalytic activity">
    <reaction evidence="10">
        <text>Hydrolysis of unblocked, C-terminal dipeptides from oligopeptides, with broad specificity. Does not hydrolyze bonds in which P1' is Pro, or both P1 and P1' are Gly.</text>
        <dbReference type="EC" id="3.4.15.5"/>
    </reaction>
</comment>
<evidence type="ECO:0000313" key="19">
    <source>
        <dbReference type="Proteomes" id="UP000199031"/>
    </source>
</evidence>
<evidence type="ECO:0000256" key="11">
    <source>
        <dbReference type="ARBA" id="ARBA00054529"/>
    </source>
</evidence>
<dbReference type="InterPro" id="IPR024077">
    <property type="entry name" value="Neurolysin/TOP_dom2"/>
</dbReference>
<organism evidence="18 19">
    <name type="scientific">Parafilimonas terrae</name>
    <dbReference type="NCBI Taxonomy" id="1465490"/>
    <lineage>
        <taxon>Bacteria</taxon>
        <taxon>Pseudomonadati</taxon>
        <taxon>Bacteroidota</taxon>
        <taxon>Chitinophagia</taxon>
        <taxon>Chitinophagales</taxon>
        <taxon>Chitinophagaceae</taxon>
        <taxon>Parafilimonas</taxon>
    </lineage>
</organism>
<evidence type="ECO:0000256" key="7">
    <source>
        <dbReference type="ARBA" id="ARBA00022801"/>
    </source>
</evidence>
<proteinExistence type="inferred from homology"/>
<dbReference type="GO" id="GO:0008241">
    <property type="term" value="F:peptidyl-dipeptidase activity"/>
    <property type="evidence" value="ECO:0007669"/>
    <property type="project" value="UniProtKB-EC"/>
</dbReference>
<comment type="similarity">
    <text evidence="2 15">Belongs to the peptidase M3 family.</text>
</comment>
<dbReference type="GO" id="GO:0006508">
    <property type="term" value="P:proteolysis"/>
    <property type="evidence" value="ECO:0007669"/>
    <property type="project" value="UniProtKB-KW"/>
</dbReference>
<dbReference type="EMBL" id="FOXQ01000005">
    <property type="protein sequence ID" value="SFQ12140.1"/>
    <property type="molecule type" value="Genomic_DNA"/>
</dbReference>
<keyword evidence="8 15" id="KW-0862">Zinc</keyword>
<evidence type="ECO:0000256" key="9">
    <source>
        <dbReference type="ARBA" id="ARBA00023049"/>
    </source>
</evidence>
<dbReference type="InterPro" id="IPR034005">
    <property type="entry name" value="M3A_DCP"/>
</dbReference>
<dbReference type="PANTHER" id="PTHR43660">
    <property type="entry name" value="DIPEPTIDYL CARBOXYPEPTIDASE"/>
    <property type="match status" value="1"/>
</dbReference>
<comment type="function">
    <text evidence="11">Removes dipeptides from the C-termini of N-blocked tripeptides, tetrapeptides and larger peptides.</text>
</comment>
<dbReference type="Gene3D" id="1.10.1370.40">
    <property type="match status" value="1"/>
</dbReference>
<sequence length="713" mass="80330">MKYIAVLFFACISAALISFKNNSDVNMNIKNDLPASNPFSSASTLPFQAPPFDKIKNEDYEPALREGIKQQLNEIEAIAGNTAAPTFENTFVALEKSGALLRRVNNAFNAVTGANTNDTLQQLQETIAPELSAVHDEMYLNDKLFNRVKTIYENRNNLKLDKESGRLVEYYYQQFVLAGAKLSAVDKEQMKKLNAEEATLTAKFVNQLVNAAKEGALHVEDAAALTGLPQSDKDAFAQDAAAKNMNGWLIPLQNTTQQPALQSLSNRTAREQLFKASWIRAERSDSNDTRAGIIRIAAIRAKKAKLMGFENYAAWKLQDQMAQTPQAVNKFLNALVPAVTGKAKQEAADIQALIDAQNGGFQLQPYDWEFYAEQVRKTKYDLDESEIKPYFELNTVLEKGVFYAANQLYGLTFKERNDIPVYQPDVRVFEVFDKNGKSLALFYCDYFKRDNKSGGAWMSNLVDQSFLLKTKPVIYNVCNFTKPALGQPALISFDDVTTMFHEFGHALHGMFAHQNYPSLSGTNVARDYVEFPSQFNEHWALDAKVLNNYALHYKTGQPIPQQLVDKIKKASSFNQGYALTEAIAAAALDMQWHTLPADTIITDADAFEKNALHVTGLDLPQVPPRYRSSYFLHIWGNGYAAGYYAYQWTKMLEEDAYSWFTENGGLTRANGQRFRDMILSRGNTENYNKMFKDFRGHEPDIKAMERELGLPVN</sequence>
<dbReference type="Gene3D" id="1.10.1370.10">
    <property type="entry name" value="Neurolysin, domain 3"/>
    <property type="match status" value="1"/>
</dbReference>
<dbReference type="InterPro" id="IPR024079">
    <property type="entry name" value="MetalloPept_cat_dom_sf"/>
</dbReference>
<evidence type="ECO:0000259" key="17">
    <source>
        <dbReference type="Pfam" id="PF01432"/>
    </source>
</evidence>
<keyword evidence="9 15" id="KW-0482">Metalloprotease</keyword>
<keyword evidence="6 15" id="KW-0479">Metal-binding</keyword>
<evidence type="ECO:0000256" key="2">
    <source>
        <dbReference type="ARBA" id="ARBA00006040"/>
    </source>
</evidence>
<evidence type="ECO:0000256" key="15">
    <source>
        <dbReference type="RuleBase" id="RU003435"/>
    </source>
</evidence>
<dbReference type="FunFam" id="1.10.1370.40:FF:000001">
    <property type="entry name" value="Dipeptidyl carboxypeptidase II"/>
    <property type="match status" value="1"/>
</dbReference>
<dbReference type="PANTHER" id="PTHR43660:SF1">
    <property type="entry name" value="DIPEPTIDYL CARBOXYPEPTIDASE"/>
    <property type="match status" value="1"/>
</dbReference>
<evidence type="ECO:0000256" key="13">
    <source>
        <dbReference type="ARBA" id="ARBA00070755"/>
    </source>
</evidence>
<dbReference type="GO" id="GO:0004180">
    <property type="term" value="F:carboxypeptidase activity"/>
    <property type="evidence" value="ECO:0007669"/>
    <property type="project" value="UniProtKB-KW"/>
</dbReference>
<dbReference type="GO" id="GO:0005829">
    <property type="term" value="C:cytosol"/>
    <property type="evidence" value="ECO:0007669"/>
    <property type="project" value="TreeGrafter"/>
</dbReference>
<dbReference type="InterPro" id="IPR001567">
    <property type="entry name" value="Pept_M3A_M3B_dom"/>
</dbReference>
<keyword evidence="19" id="KW-1185">Reference proteome</keyword>
<evidence type="ECO:0000256" key="1">
    <source>
        <dbReference type="ARBA" id="ARBA00004496"/>
    </source>
</evidence>
<name>A0A1I5VXH8_9BACT</name>
<evidence type="ECO:0000256" key="14">
    <source>
        <dbReference type="ARBA" id="ARBA00075608"/>
    </source>
</evidence>
<keyword evidence="3" id="KW-0963">Cytoplasm</keyword>
<dbReference type="AlphaFoldDB" id="A0A1I5VXH8"/>